<sequence>MTGDVKKAEAVRRSNRFGMRALPPPPPTTHESRTDEMGTVRIVGRQVVHKCDAVRIKTCFCCSLTIATILIAIYTVLLYSLFIGLAGWGLGDTVANGDQLNSHYDSCLKEAEGLIRADNRKLQYKDGTTTIIVEDSTSYHCSLGLYTAELKHPSEFRHGLLILNLIIFVLLIIAAIMLVVALGLYIQWLLLPWVALMTIDVIRGIISVLFIFIYSHGNLARIAVGIFFLGVQFFHISLIMIVVAKFQRMHDKINGVDYKMQPPPDKVIMADGAQVYPTLPSNYAYSSNSPQMRRDGFYQPNSASYNTYVGSERRMRQQEADAARVYRPGPYDTMGSPYRQDPSNIGRTM</sequence>
<accession>A0A914W624</accession>
<feature type="transmembrane region" description="Helical" evidence="2">
    <location>
        <begin position="193"/>
        <end position="214"/>
    </location>
</feature>
<proteinExistence type="predicted"/>
<keyword evidence="2" id="KW-0812">Transmembrane</keyword>
<evidence type="ECO:0000256" key="1">
    <source>
        <dbReference type="SAM" id="MobiDB-lite"/>
    </source>
</evidence>
<keyword evidence="2" id="KW-1133">Transmembrane helix</keyword>
<organism evidence="3 4">
    <name type="scientific">Plectus sambesii</name>
    <dbReference type="NCBI Taxonomy" id="2011161"/>
    <lineage>
        <taxon>Eukaryota</taxon>
        <taxon>Metazoa</taxon>
        <taxon>Ecdysozoa</taxon>
        <taxon>Nematoda</taxon>
        <taxon>Chromadorea</taxon>
        <taxon>Plectida</taxon>
        <taxon>Plectina</taxon>
        <taxon>Plectoidea</taxon>
        <taxon>Plectidae</taxon>
        <taxon>Plectus</taxon>
    </lineage>
</organism>
<evidence type="ECO:0000256" key="2">
    <source>
        <dbReference type="SAM" id="Phobius"/>
    </source>
</evidence>
<feature type="transmembrane region" description="Helical" evidence="2">
    <location>
        <begin position="160"/>
        <end position="186"/>
    </location>
</feature>
<evidence type="ECO:0000313" key="4">
    <source>
        <dbReference type="WBParaSite" id="PSAMB.scaffold3345size18657.g21234.t1"/>
    </source>
</evidence>
<dbReference type="Proteomes" id="UP000887566">
    <property type="component" value="Unplaced"/>
</dbReference>
<name>A0A914W624_9BILA</name>
<reference evidence="4" key="1">
    <citation type="submission" date="2022-11" db="UniProtKB">
        <authorList>
            <consortium name="WormBaseParasite"/>
        </authorList>
    </citation>
    <scope>IDENTIFICATION</scope>
</reference>
<dbReference type="AlphaFoldDB" id="A0A914W624"/>
<keyword evidence="2" id="KW-0472">Membrane</keyword>
<feature type="region of interest" description="Disordered" evidence="1">
    <location>
        <begin position="327"/>
        <end position="349"/>
    </location>
</feature>
<protein>
    <submittedName>
        <fullName evidence="4">Pali-domain-containing protein</fullName>
    </submittedName>
</protein>
<dbReference type="WBParaSite" id="PSAMB.scaffold3345size18657.g21234.t1">
    <property type="protein sequence ID" value="PSAMB.scaffold3345size18657.g21234.t1"/>
    <property type="gene ID" value="PSAMB.scaffold3345size18657.g21234"/>
</dbReference>
<evidence type="ECO:0000313" key="3">
    <source>
        <dbReference type="Proteomes" id="UP000887566"/>
    </source>
</evidence>
<feature type="transmembrane region" description="Helical" evidence="2">
    <location>
        <begin position="59"/>
        <end position="82"/>
    </location>
</feature>
<feature type="transmembrane region" description="Helical" evidence="2">
    <location>
        <begin position="220"/>
        <end position="244"/>
    </location>
</feature>
<keyword evidence="3" id="KW-1185">Reference proteome</keyword>
<dbReference type="PANTHER" id="PTHR36694">
    <property type="entry name" value="PASIFLORA 1, ISOFORM A-RELATED"/>
    <property type="match status" value="1"/>
</dbReference>
<dbReference type="PANTHER" id="PTHR36694:SF5">
    <property type="entry name" value="PROTEIN CBG13296"/>
    <property type="match status" value="1"/>
</dbReference>